<dbReference type="SMART" id="SM00382">
    <property type="entry name" value="AAA"/>
    <property type="match status" value="1"/>
</dbReference>
<evidence type="ECO:0000259" key="1">
    <source>
        <dbReference type="SMART" id="SM00382"/>
    </source>
</evidence>
<evidence type="ECO:0000313" key="3">
    <source>
        <dbReference type="Proteomes" id="UP000294743"/>
    </source>
</evidence>
<dbReference type="PANTHER" id="PTHR42935:SF1">
    <property type="entry name" value="SLR0930 PROTEIN"/>
    <property type="match status" value="1"/>
</dbReference>
<dbReference type="OrthoDB" id="9812140at2"/>
<feature type="domain" description="AAA+ ATPase" evidence="1">
    <location>
        <begin position="199"/>
        <end position="340"/>
    </location>
</feature>
<dbReference type="PANTHER" id="PTHR42935">
    <property type="entry name" value="SLR0930 PROTEIN"/>
    <property type="match status" value="1"/>
</dbReference>
<keyword evidence="3" id="KW-1185">Reference proteome</keyword>
<sequence length="397" mass="45993">MKFTELQKRLNSLVIFRSILQDEVIIKLRTLLDANDQEVESYINYYCDFCASLFYKDTNLSRYIYKFVMRNENVYVSRIAQQKPVENVLHQSLLHELRVLQEVSSLTSQQLLKDLPYPGFLPKWKNTKYQFKKDYLTKMERLPIDGYGMYAKYHVFRLEQHGLLPVKHPDPQDVSELIGYERERNQVKQNTLAFLQGMKASNTLLYGDAGTGKSSTVKAIANAYHKKGLRLIEVSKQLLHKLPELMDELAKNPLKFIIFIDDLSFSGNDDNFVALKTILEGGVGGRQKNVLIYATTNRRHFVKESMKDRNSDELFTNDSIQETMSLAARFGLTITFQKPNKDLYLEIVQGLARENQLTISGDELITQAEMFAIRNNGRSPRTAKQFVEMQKIQEDME</sequence>
<dbReference type="InterPro" id="IPR003593">
    <property type="entry name" value="AAA+_ATPase"/>
</dbReference>
<name>A0A4R7ZE95_9FIRM</name>
<dbReference type="EMBL" id="SODD01000040">
    <property type="protein sequence ID" value="TDW14551.1"/>
    <property type="molecule type" value="Genomic_DNA"/>
</dbReference>
<gene>
    <name evidence="2" type="ORF">EDD63_14020</name>
</gene>
<protein>
    <recommendedName>
        <fullName evidence="1">AAA+ ATPase domain-containing protein</fullName>
    </recommendedName>
</protein>
<dbReference type="Proteomes" id="UP000294743">
    <property type="component" value="Unassembled WGS sequence"/>
</dbReference>
<dbReference type="SUPFAM" id="SSF52540">
    <property type="entry name" value="P-loop containing nucleoside triphosphate hydrolases"/>
    <property type="match status" value="1"/>
</dbReference>
<dbReference type="InterPro" id="IPR008533">
    <property type="entry name" value="DUF815"/>
</dbReference>
<evidence type="ECO:0000313" key="2">
    <source>
        <dbReference type="EMBL" id="TDW14551.1"/>
    </source>
</evidence>
<dbReference type="RefSeq" id="WP_134170780.1">
    <property type="nucleotide sequence ID" value="NZ_SODD01000040.1"/>
</dbReference>
<comment type="caution">
    <text evidence="2">The sequence shown here is derived from an EMBL/GenBank/DDBJ whole genome shotgun (WGS) entry which is preliminary data.</text>
</comment>
<accession>A0A4R7ZE95</accession>
<dbReference type="Gene3D" id="3.40.50.300">
    <property type="entry name" value="P-loop containing nucleotide triphosphate hydrolases"/>
    <property type="match status" value="1"/>
</dbReference>
<organism evidence="2 3">
    <name type="scientific">Breznakia blatticola</name>
    <dbReference type="NCBI Taxonomy" id="1754012"/>
    <lineage>
        <taxon>Bacteria</taxon>
        <taxon>Bacillati</taxon>
        <taxon>Bacillota</taxon>
        <taxon>Erysipelotrichia</taxon>
        <taxon>Erysipelotrichales</taxon>
        <taxon>Erysipelotrichaceae</taxon>
        <taxon>Breznakia</taxon>
    </lineage>
</organism>
<dbReference type="Pfam" id="PF05673">
    <property type="entry name" value="DUF815"/>
    <property type="match status" value="1"/>
</dbReference>
<dbReference type="AlphaFoldDB" id="A0A4R7ZE95"/>
<reference evidence="2 3" key="1">
    <citation type="submission" date="2019-03" db="EMBL/GenBank/DDBJ databases">
        <title>Genomic Encyclopedia of Type Strains, Phase IV (KMG-IV): sequencing the most valuable type-strain genomes for metagenomic binning, comparative biology and taxonomic classification.</title>
        <authorList>
            <person name="Goeker M."/>
        </authorList>
    </citation>
    <scope>NUCLEOTIDE SEQUENCE [LARGE SCALE GENOMIC DNA]</scope>
    <source>
        <strain evidence="2 3">DSM 28867</strain>
    </source>
</reference>
<dbReference type="InterPro" id="IPR027417">
    <property type="entry name" value="P-loop_NTPase"/>
</dbReference>
<dbReference type="CDD" id="cd00009">
    <property type="entry name" value="AAA"/>
    <property type="match status" value="1"/>
</dbReference>
<proteinExistence type="predicted"/>